<feature type="binding site" evidence="4">
    <location>
        <begin position="209"/>
        <end position="210"/>
    </location>
    <ligand>
        <name>substrate</name>
    </ligand>
</feature>
<dbReference type="SUPFAM" id="SSF54285">
    <property type="entry name" value="MoaD/ThiS"/>
    <property type="match status" value="1"/>
</dbReference>
<sequence length="255" mass="28963">MHKVAVRVLLFAKAREISGKKEDVVTVYSKISYSELFDFIVRYFALEDIKSSLILAINEQYSDANIPLKLNDGDTIAIIPPLSGGLSLGYVLTRVSRYLINIYCLQVSMLEVKLSNVELNINDVYKKVISEDCGAVSLFVGTTRDNFNDLRVKRLVYESYDEMAVKMMNNVCHEINQQWPQVRNIVIHHRLGEVPVGDASIVIAISSPHRSDSLEAVRFAIDRIKAVVPIFKKEEYENGDAQWKQNNECSWSQNS</sequence>
<feature type="binding site" evidence="4">
    <location>
        <position position="225"/>
    </location>
    <ligand>
        <name>substrate</name>
    </ligand>
</feature>
<comment type="function">
    <text evidence="4">Catalytic subunit of the molybdopterin synthase complex, a complex that catalyzes the conversion of precursor Z into molybdopterin. Acts by mediating the incorporation of 2 sulfur atoms from thiocarboxylated MOCS2A into precursor Z to generate a dithiolene group.</text>
</comment>
<dbReference type="Pfam" id="PF02391">
    <property type="entry name" value="MoaE"/>
    <property type="match status" value="1"/>
</dbReference>
<evidence type="ECO:0000313" key="6">
    <source>
        <dbReference type="Proteomes" id="UP001367676"/>
    </source>
</evidence>
<reference evidence="5 6" key="1">
    <citation type="submission" date="2024-03" db="EMBL/GenBank/DDBJ databases">
        <title>Adaptation during the transition from Ophiocordyceps entomopathogen to insect associate is accompanied by gene loss and intensified selection.</title>
        <authorList>
            <person name="Ward C.M."/>
            <person name="Onetto C.A."/>
            <person name="Borneman A.R."/>
        </authorList>
    </citation>
    <scope>NUCLEOTIDE SEQUENCE [LARGE SCALE GENOMIC DNA]</scope>
    <source>
        <strain evidence="5">AWRI1</strain>
        <tissue evidence="5">Single Adult Female</tissue>
    </source>
</reference>
<name>A0AAN9TPF7_9HEMI</name>
<dbReference type="SUPFAM" id="SSF54690">
    <property type="entry name" value="Molybdopterin synthase subunit MoaE"/>
    <property type="match status" value="1"/>
</dbReference>
<evidence type="ECO:0000256" key="2">
    <source>
        <dbReference type="ARBA" id="ARBA00022679"/>
    </source>
</evidence>
<dbReference type="Gene3D" id="3.10.20.30">
    <property type="match status" value="1"/>
</dbReference>
<dbReference type="HAMAP" id="MF_03052">
    <property type="entry name" value="MOC2B"/>
    <property type="match status" value="1"/>
</dbReference>
<dbReference type="Gene3D" id="3.90.1170.40">
    <property type="entry name" value="Molybdopterin biosynthesis MoaE subunit"/>
    <property type="match status" value="1"/>
</dbReference>
<protein>
    <recommendedName>
        <fullName evidence="4">Molybdopterin synthase catalytic subunit</fullName>
        <ecNumber evidence="4">2.8.1.12</ecNumber>
    </recommendedName>
    <alternativeName>
        <fullName evidence="4">Molybdenum cofactor synthesis protein 2 large subunit</fullName>
    </alternativeName>
    <alternativeName>
        <fullName evidence="4">Molybdenum cofactor synthesis protein 2B</fullName>
        <shortName evidence="4">MOCS2B</shortName>
    </alternativeName>
</protein>
<evidence type="ECO:0000256" key="4">
    <source>
        <dbReference type="HAMAP-Rule" id="MF_03052"/>
    </source>
</evidence>
<evidence type="ECO:0000256" key="1">
    <source>
        <dbReference type="ARBA" id="ARBA00022490"/>
    </source>
</evidence>
<comment type="caution">
    <text evidence="5">The sequence shown here is derived from an EMBL/GenBank/DDBJ whole genome shotgun (WGS) entry which is preliminary data.</text>
</comment>
<evidence type="ECO:0000256" key="3">
    <source>
        <dbReference type="ARBA" id="ARBA00023150"/>
    </source>
</evidence>
<dbReference type="InterPro" id="IPR028888">
    <property type="entry name" value="MOCS2B_euk"/>
</dbReference>
<dbReference type="CDD" id="cd00756">
    <property type="entry name" value="MoaE"/>
    <property type="match status" value="1"/>
</dbReference>
<organism evidence="5 6">
    <name type="scientific">Parthenolecanium corni</name>
    <dbReference type="NCBI Taxonomy" id="536013"/>
    <lineage>
        <taxon>Eukaryota</taxon>
        <taxon>Metazoa</taxon>
        <taxon>Ecdysozoa</taxon>
        <taxon>Arthropoda</taxon>
        <taxon>Hexapoda</taxon>
        <taxon>Insecta</taxon>
        <taxon>Pterygota</taxon>
        <taxon>Neoptera</taxon>
        <taxon>Paraneoptera</taxon>
        <taxon>Hemiptera</taxon>
        <taxon>Sternorrhyncha</taxon>
        <taxon>Coccoidea</taxon>
        <taxon>Coccidae</taxon>
        <taxon>Parthenolecanium</taxon>
    </lineage>
</organism>
<comment type="miscellaneous">
    <text evidence="4">This protein is produced by a bicistronic gene which also produces the large subunit (MOCS2A).</text>
</comment>
<comment type="similarity">
    <text evidence="4">Belongs to the MoaE family. MOCS2B subfamily.</text>
</comment>
<proteinExistence type="inferred from homology"/>
<comment type="pathway">
    <text evidence="4">Cofactor biosynthesis; molybdopterin biosynthesis.</text>
</comment>
<dbReference type="InterPro" id="IPR003448">
    <property type="entry name" value="Mopterin_biosynth_MoaE"/>
</dbReference>
<keyword evidence="6" id="KW-1185">Reference proteome</keyword>
<keyword evidence="3 4" id="KW-0501">Molybdenum cofactor biosynthesis</keyword>
<dbReference type="FunFam" id="3.90.1170.40:FF:000002">
    <property type="entry name" value="Molybdopterin synthase catalytic subunit"/>
    <property type="match status" value="1"/>
</dbReference>
<comment type="subunit">
    <text evidence="4">Heterotetramer; composed of 2 small (MOCS2A) and 2 large (MOCS2B) subunits.</text>
</comment>
<dbReference type="GO" id="GO:1990140">
    <property type="term" value="C:molybdopterin synthase complex"/>
    <property type="evidence" value="ECO:0007669"/>
    <property type="project" value="UniProtKB-UniRule"/>
</dbReference>
<dbReference type="InterPro" id="IPR012675">
    <property type="entry name" value="Beta-grasp_dom_sf"/>
</dbReference>
<feature type="binding site" evidence="4">
    <location>
        <begin position="232"/>
        <end position="234"/>
    </location>
    <ligand>
        <name>substrate</name>
    </ligand>
</feature>
<dbReference type="InterPro" id="IPR003749">
    <property type="entry name" value="ThiS/MoaD-like"/>
</dbReference>
<dbReference type="Pfam" id="PF02597">
    <property type="entry name" value="ThiS"/>
    <property type="match status" value="1"/>
</dbReference>
<dbReference type="InterPro" id="IPR036563">
    <property type="entry name" value="MoaE_sf"/>
</dbReference>
<dbReference type="GO" id="GO:0030366">
    <property type="term" value="F:molybdopterin synthase activity"/>
    <property type="evidence" value="ECO:0007669"/>
    <property type="project" value="UniProtKB-UniRule"/>
</dbReference>
<gene>
    <name evidence="4" type="primary">Mocs2</name>
    <name evidence="5" type="ORF">V9T40_006764</name>
</gene>
<dbReference type="PANTHER" id="PTHR23404">
    <property type="entry name" value="MOLYBDOPTERIN SYNTHASE RELATED"/>
    <property type="match status" value="1"/>
</dbReference>
<keyword evidence="1 4" id="KW-0963">Cytoplasm</keyword>
<dbReference type="GO" id="GO:0006777">
    <property type="term" value="P:Mo-molybdopterin cofactor biosynthetic process"/>
    <property type="evidence" value="ECO:0007669"/>
    <property type="project" value="UniProtKB-UniRule"/>
</dbReference>
<dbReference type="EMBL" id="JBBCAQ010000007">
    <property type="protein sequence ID" value="KAK7602790.1"/>
    <property type="molecule type" value="Genomic_DNA"/>
</dbReference>
<dbReference type="Proteomes" id="UP001367676">
    <property type="component" value="Unassembled WGS sequence"/>
</dbReference>
<dbReference type="AlphaFoldDB" id="A0AAN9TPF7"/>
<keyword evidence="2 4" id="KW-0808">Transferase</keyword>
<evidence type="ECO:0000313" key="5">
    <source>
        <dbReference type="EMBL" id="KAK7602790.1"/>
    </source>
</evidence>
<dbReference type="CDD" id="cd00754">
    <property type="entry name" value="Ubl_MoaD"/>
    <property type="match status" value="1"/>
</dbReference>
<dbReference type="InterPro" id="IPR016155">
    <property type="entry name" value="Mopterin_synth/thiamin_S_b"/>
</dbReference>
<accession>A0AAN9TPF7</accession>
<dbReference type="EC" id="2.8.1.12" evidence="4"/>
<comment type="catalytic activity">
    <reaction evidence="4">
        <text>2 [molybdopterin-synthase sulfur-carrier protein]-C-terminal-Gly-aminoethanethioate + cyclic pyranopterin phosphate + H2O = molybdopterin + 2 [molybdopterin-synthase sulfur-carrier protein]-C-terminal Gly-Gly + 2 H(+)</text>
        <dbReference type="Rhea" id="RHEA:26333"/>
        <dbReference type="Rhea" id="RHEA-COMP:12202"/>
        <dbReference type="Rhea" id="RHEA-COMP:19907"/>
        <dbReference type="ChEBI" id="CHEBI:15377"/>
        <dbReference type="ChEBI" id="CHEBI:15378"/>
        <dbReference type="ChEBI" id="CHEBI:58698"/>
        <dbReference type="ChEBI" id="CHEBI:59648"/>
        <dbReference type="ChEBI" id="CHEBI:90778"/>
        <dbReference type="ChEBI" id="CHEBI:232372"/>
        <dbReference type="EC" id="2.8.1.12"/>
    </reaction>
</comment>
<comment type="subcellular location">
    <subcellularLocation>
        <location evidence="4">Cytoplasm</location>
    </subcellularLocation>
</comment>